<dbReference type="EMBL" id="CP002593">
    <property type="protein sequence ID" value="AEA23424.1"/>
    <property type="molecule type" value="Genomic_DNA"/>
</dbReference>
<evidence type="ECO:0000313" key="2">
    <source>
        <dbReference type="EMBL" id="AEA23424.1"/>
    </source>
</evidence>
<dbReference type="HOGENOM" id="CLU_1037746_0_0_11"/>
<evidence type="ECO:0000256" key="1">
    <source>
        <dbReference type="SAM" id="MobiDB-lite"/>
    </source>
</evidence>
<name>F4CU16_PSEUX</name>
<protein>
    <recommendedName>
        <fullName evidence="4">PknH-like extracellular domain-containing protein</fullName>
    </recommendedName>
</protein>
<organism evidence="2 3">
    <name type="scientific">Pseudonocardia dioxanivorans (strain ATCC 55486 / DSM 44775 / JCM 13855 / CB1190)</name>
    <dbReference type="NCBI Taxonomy" id="675635"/>
    <lineage>
        <taxon>Bacteria</taxon>
        <taxon>Bacillati</taxon>
        <taxon>Actinomycetota</taxon>
        <taxon>Actinomycetes</taxon>
        <taxon>Pseudonocardiales</taxon>
        <taxon>Pseudonocardiaceae</taxon>
        <taxon>Pseudonocardia</taxon>
    </lineage>
</organism>
<reference evidence="2 3" key="1">
    <citation type="journal article" date="2011" name="J. Bacteriol.">
        <title>Genome sequence of the 1,4-dioxane-degrading Pseudonocardia dioxanivorans strain CB1190.</title>
        <authorList>
            <person name="Sales C.M."/>
            <person name="Mahendra S."/>
            <person name="Grostern A."/>
            <person name="Parales R.E."/>
            <person name="Goodwin L.A."/>
            <person name="Woyke T."/>
            <person name="Nolan M."/>
            <person name="Lapidus A."/>
            <person name="Chertkov O."/>
            <person name="Ovchinnikova G."/>
            <person name="Sczyrba A."/>
            <person name="Alvarez-Cohen L."/>
        </authorList>
    </citation>
    <scope>NUCLEOTIDE SEQUENCE [LARGE SCALE GENOMIC DNA]</scope>
    <source>
        <strain evidence="3">ATCC 55486 / DSM 44775 / JCM 13855 / CB1190</strain>
    </source>
</reference>
<keyword evidence="3" id="KW-1185">Reference proteome</keyword>
<dbReference type="STRING" id="675635.Psed_1178"/>
<accession>F4CU16</accession>
<dbReference type="KEGG" id="pdx:Psed_1178"/>
<proteinExistence type="predicted"/>
<gene>
    <name evidence="2" type="ordered locus">Psed_1178</name>
</gene>
<evidence type="ECO:0008006" key="4">
    <source>
        <dbReference type="Google" id="ProtNLM"/>
    </source>
</evidence>
<dbReference type="AlphaFoldDB" id="F4CU16"/>
<feature type="compositionally biased region" description="Low complexity" evidence="1">
    <location>
        <begin position="46"/>
        <end position="62"/>
    </location>
</feature>
<evidence type="ECO:0000313" key="3">
    <source>
        <dbReference type="Proteomes" id="UP000007809"/>
    </source>
</evidence>
<feature type="region of interest" description="Disordered" evidence="1">
    <location>
        <begin position="46"/>
        <end position="70"/>
    </location>
</feature>
<dbReference type="Proteomes" id="UP000007809">
    <property type="component" value="Chromosome"/>
</dbReference>
<sequence length="268" mass="26450">MLAPLTLQGRRRTLPGMHRTGNRGLLPLVATAAAALVALSACSTTVTGAPAPTASSSTSSGTWTDAHETAPLGVPAGAATATAPPAASGIPGARNLAVAADGLRPFLLTDADLGPGFVSAAEPRPDPSAPAVCGGPGVVAQFPDAVRVGVAFERPGGAVRVQEAVSVYADRATAQAAFDAGVRGLDCGQGTLGGRSVVVTPAEDLKADVGGGEATGWRIGAEGSDILVISVHSDEVVMVFTFVTPEGAPVGPPDPLVVTRGAVQKLVG</sequence>